<dbReference type="EMBL" id="FQYR01000005">
    <property type="protein sequence ID" value="SHJ93830.1"/>
    <property type="molecule type" value="Genomic_DNA"/>
</dbReference>
<keyword evidence="1" id="KW-1133">Transmembrane helix</keyword>
<gene>
    <name evidence="2" type="ORF">SAMN02745181_2825</name>
</gene>
<evidence type="ECO:0000313" key="3">
    <source>
        <dbReference type="Proteomes" id="UP000184510"/>
    </source>
</evidence>
<dbReference type="RefSeq" id="WP_159434966.1">
    <property type="nucleotide sequence ID" value="NZ_FQYR01000005.1"/>
</dbReference>
<keyword evidence="1" id="KW-0472">Membrane</keyword>
<dbReference type="STRING" id="1123071.SAMN02745181_2825"/>
<feature type="transmembrane region" description="Helical" evidence="1">
    <location>
        <begin position="57"/>
        <end position="76"/>
    </location>
</feature>
<proteinExistence type="predicted"/>
<dbReference type="Proteomes" id="UP000184510">
    <property type="component" value="Unassembled WGS sequence"/>
</dbReference>
<sequence>MPSGFLFRVVTFRYSDILQKMDASIAKKNMPAKVVPTVVKLVAGVAKAAQAVVSKMVLALAVALVLFLAVMGYFWGALDARWLLLLPGLVMGLPLLGMGAFVYLLYCVAHLPNSFKEAVSDTSKLKKRHVERAEKLEGKTGLLARLGRLQLTASLLWDVAINVTDHGGTVDDAFTALWLFNPLFWVIMLWCVVAVVATQVGFTLFCFLHWLF</sequence>
<feature type="transmembrane region" description="Helical" evidence="1">
    <location>
        <begin position="82"/>
        <end position="106"/>
    </location>
</feature>
<evidence type="ECO:0000256" key="1">
    <source>
        <dbReference type="SAM" id="Phobius"/>
    </source>
</evidence>
<evidence type="ECO:0000313" key="2">
    <source>
        <dbReference type="EMBL" id="SHJ93830.1"/>
    </source>
</evidence>
<protein>
    <submittedName>
        <fullName evidence="2">Uncharacterized protein</fullName>
    </submittedName>
</protein>
<reference evidence="2 3" key="1">
    <citation type="submission" date="2016-11" db="EMBL/GenBank/DDBJ databases">
        <authorList>
            <person name="Jaros S."/>
            <person name="Januszkiewicz K."/>
            <person name="Wedrychowicz H."/>
        </authorList>
    </citation>
    <scope>NUCLEOTIDE SEQUENCE [LARGE SCALE GENOMIC DNA]</scope>
    <source>
        <strain evidence="2 3">DSM 18772</strain>
    </source>
</reference>
<accession>A0A1M6NDR2</accession>
<keyword evidence="3" id="KW-1185">Reference proteome</keyword>
<name>A0A1M6NDR2_9BACT</name>
<dbReference type="AlphaFoldDB" id="A0A1M6NDR2"/>
<dbReference type="InParanoid" id="A0A1M6NDR2"/>
<organism evidence="2 3">
    <name type="scientific">Rubritalea squalenifaciens DSM 18772</name>
    <dbReference type="NCBI Taxonomy" id="1123071"/>
    <lineage>
        <taxon>Bacteria</taxon>
        <taxon>Pseudomonadati</taxon>
        <taxon>Verrucomicrobiota</taxon>
        <taxon>Verrucomicrobiia</taxon>
        <taxon>Verrucomicrobiales</taxon>
        <taxon>Rubritaleaceae</taxon>
        <taxon>Rubritalea</taxon>
    </lineage>
</organism>
<feature type="transmembrane region" description="Helical" evidence="1">
    <location>
        <begin position="183"/>
        <end position="211"/>
    </location>
</feature>
<keyword evidence="1" id="KW-0812">Transmembrane</keyword>